<evidence type="ECO:0000256" key="1">
    <source>
        <dbReference type="SAM" id="Phobius"/>
    </source>
</evidence>
<keyword evidence="1" id="KW-0812">Transmembrane</keyword>
<feature type="transmembrane region" description="Helical" evidence="1">
    <location>
        <begin position="42"/>
        <end position="59"/>
    </location>
</feature>
<comment type="caution">
    <text evidence="2">The sequence shown here is derived from an EMBL/GenBank/DDBJ whole genome shotgun (WGS) entry which is preliminary data.</text>
</comment>
<keyword evidence="1" id="KW-0472">Membrane</keyword>
<reference evidence="2 3" key="1">
    <citation type="journal article" date="2016" name="Nat. Commun.">
        <title>Thousands of microbial genomes shed light on interconnected biogeochemical processes in an aquifer system.</title>
        <authorList>
            <person name="Anantharaman K."/>
            <person name="Brown C.T."/>
            <person name="Hug L.A."/>
            <person name="Sharon I."/>
            <person name="Castelle C.J."/>
            <person name="Probst A.J."/>
            <person name="Thomas B.C."/>
            <person name="Singh A."/>
            <person name="Wilkins M.J."/>
            <person name="Karaoz U."/>
            <person name="Brodie E.L."/>
            <person name="Williams K.H."/>
            <person name="Hubbard S.S."/>
            <person name="Banfield J.F."/>
        </authorList>
    </citation>
    <scope>NUCLEOTIDE SEQUENCE [LARGE SCALE GENOMIC DNA]</scope>
</reference>
<dbReference type="Proteomes" id="UP000177943">
    <property type="component" value="Unassembled WGS sequence"/>
</dbReference>
<gene>
    <name evidence="2" type="ORF">A3D56_00180</name>
</gene>
<evidence type="ECO:0000313" key="2">
    <source>
        <dbReference type="EMBL" id="OHA28082.1"/>
    </source>
</evidence>
<accession>A0A1G2MYI7</accession>
<feature type="transmembrane region" description="Helical" evidence="1">
    <location>
        <begin position="5"/>
        <end position="22"/>
    </location>
</feature>
<keyword evidence="1" id="KW-1133">Transmembrane helix</keyword>
<protein>
    <submittedName>
        <fullName evidence="2">Uncharacterized protein</fullName>
    </submittedName>
</protein>
<dbReference type="AlphaFoldDB" id="A0A1G2MYI7"/>
<name>A0A1G2MYI7_9BACT</name>
<organism evidence="2 3">
    <name type="scientific">Candidatus Taylorbacteria bacterium RIFCSPHIGHO2_02_FULL_45_35</name>
    <dbReference type="NCBI Taxonomy" id="1802311"/>
    <lineage>
        <taxon>Bacteria</taxon>
        <taxon>Candidatus Tayloriibacteriota</taxon>
    </lineage>
</organism>
<evidence type="ECO:0000313" key="3">
    <source>
        <dbReference type="Proteomes" id="UP000177943"/>
    </source>
</evidence>
<sequence length="122" mass="14366">MKELFVNLLAIFIAIGGIVFLISGPKGLNRYVRWAGKLARKIIKWTLTVVVIPLVVYLLRESQHLLVLFFRWLRPYATRFGRWFWRQVRIIAPQIYPTLRAFAHWLSARVSGLVAHLRRRSP</sequence>
<dbReference type="EMBL" id="MHRP01000001">
    <property type="protein sequence ID" value="OHA28082.1"/>
    <property type="molecule type" value="Genomic_DNA"/>
</dbReference>
<proteinExistence type="predicted"/>